<gene>
    <name evidence="1" type="ORF">PYW08_012228</name>
</gene>
<accession>A0ACC2PZQ5</accession>
<dbReference type="EMBL" id="CM056806">
    <property type="protein sequence ID" value="KAJ8704908.1"/>
    <property type="molecule type" value="Genomic_DNA"/>
</dbReference>
<organism evidence="1 2">
    <name type="scientific">Mythimna loreyi</name>
    <dbReference type="NCBI Taxonomy" id="667449"/>
    <lineage>
        <taxon>Eukaryota</taxon>
        <taxon>Metazoa</taxon>
        <taxon>Ecdysozoa</taxon>
        <taxon>Arthropoda</taxon>
        <taxon>Hexapoda</taxon>
        <taxon>Insecta</taxon>
        <taxon>Pterygota</taxon>
        <taxon>Neoptera</taxon>
        <taxon>Endopterygota</taxon>
        <taxon>Lepidoptera</taxon>
        <taxon>Glossata</taxon>
        <taxon>Ditrysia</taxon>
        <taxon>Noctuoidea</taxon>
        <taxon>Noctuidae</taxon>
        <taxon>Noctuinae</taxon>
        <taxon>Hadenini</taxon>
        <taxon>Mythimna</taxon>
    </lineage>
</organism>
<comment type="caution">
    <text evidence="1">The sequence shown here is derived from an EMBL/GenBank/DDBJ whole genome shotgun (WGS) entry which is preliminary data.</text>
</comment>
<evidence type="ECO:0000313" key="2">
    <source>
        <dbReference type="Proteomes" id="UP001231649"/>
    </source>
</evidence>
<sequence length="838" mass="95551">MAPRKSSGKGKIVAKIVTEKRLPCGFCQREVDDELTYGKLYAIGNIQCHYFCVLLSSCLVQKGRDEDGLFGFIYEDILTEIERAKKHRCSYCSRGGANLGCSVSQCRKQFHLPCGRERNAVSLFYGNYKSFCQSHAPKQNIPAVIMEKAKVRRISDNKAKKKDPNFRDLKELSISGVDDASQMDTQSVCVICYEAVDGYPTVNTFWPPCCARDAWFHRNCLQRMALSAGMHYLKCPLCNDKDNFYQAVVTQGYYVPDRDAAWELEQNAFSEIYEREISCSATDCLCPMGRSHDADQGSWCIKLCLLCGSSGSHNACLPASPAVHVCATCTPAAPEHIEQLASCIEAVISQEQQRVASRSRRGRVMPARMSLRRTKRHASNNLPSCSSSGTTSVRTEVRSETLSNTSSSRQDLNLKTPKKLQETTSKSNLIENILKTKLSPTKRDLKSASKVADDFQSLSPSKGLELKYMSPTKMLEESLRDRMGHNVVLDESLVEELRNRFRKPKPLSEKRKIVNDILSGVFDSLLQEPKHKELVRQWSSPKKPDVSQVIEIVDDSPPSNSNKENIKTPTKQDTEVAYSTTPKRPASTDLRLKFKNEPELTFPIFNSPKHLKTVDILKDSSLEISAKDEIVNIDVIKIENSQNDDFLKKLELKSPEKTKKCAFKFSPFNKEELDTENIDIDLETFKDQYLNEVGLQRVVKKELAIQEKQAEIKISKKNRKRKLDDDKIVLKYQSKKRRKDKKKDRKNISIKNKNIQVKIKWRKEQLKLKIESKNKKKKSKKFKQYILECSPQNCSSIKPNKDFTPIKKKKMKKNEKTPDNLIQTSIQKFFKIKTPNSD</sequence>
<evidence type="ECO:0000313" key="1">
    <source>
        <dbReference type="EMBL" id="KAJ8704908.1"/>
    </source>
</evidence>
<dbReference type="Proteomes" id="UP001231649">
    <property type="component" value="Chromosome 30"/>
</dbReference>
<name>A0ACC2PZQ5_9NEOP</name>
<reference evidence="1" key="1">
    <citation type="submission" date="2023-03" db="EMBL/GenBank/DDBJ databases">
        <title>Chromosome-level genomes of two armyworms, Mythimna separata and Mythimna loreyi, provide insights into the biosynthesis and reception of sex pheromones.</title>
        <authorList>
            <person name="Zhao H."/>
        </authorList>
    </citation>
    <scope>NUCLEOTIDE SEQUENCE</scope>
    <source>
        <strain evidence="1">BeijingLab</strain>
    </source>
</reference>
<proteinExistence type="predicted"/>
<keyword evidence="2" id="KW-1185">Reference proteome</keyword>
<protein>
    <submittedName>
        <fullName evidence="1">Uncharacterized protein</fullName>
    </submittedName>
</protein>